<comment type="caution">
    <text evidence="2">The sequence shown here is derived from an EMBL/GenBank/DDBJ whole genome shotgun (WGS) entry which is preliminary data.</text>
</comment>
<accession>A0A540X3P1</accession>
<dbReference type="SUPFAM" id="SSF48239">
    <property type="entry name" value="Terpenoid cyclases/Protein prenyltransferases"/>
    <property type="match status" value="1"/>
</dbReference>
<dbReference type="CDD" id="cd00688">
    <property type="entry name" value="ISOPREN_C2_like"/>
    <property type="match status" value="1"/>
</dbReference>
<dbReference type="EMBL" id="VIFM01000034">
    <property type="protein sequence ID" value="TQF15850.1"/>
    <property type="molecule type" value="Genomic_DNA"/>
</dbReference>
<name>A0A540X3P1_9BACT</name>
<dbReference type="InterPro" id="IPR013783">
    <property type="entry name" value="Ig-like_fold"/>
</dbReference>
<dbReference type="OrthoDB" id="5477472at2"/>
<keyword evidence="1" id="KW-0732">Signal</keyword>
<proteinExistence type="predicted"/>
<gene>
    <name evidence="2" type="ORF">FJV41_11400</name>
</gene>
<dbReference type="Gene3D" id="2.60.40.10">
    <property type="entry name" value="Immunoglobulins"/>
    <property type="match status" value="5"/>
</dbReference>
<dbReference type="Proteomes" id="UP000315369">
    <property type="component" value="Unassembled WGS sequence"/>
</dbReference>
<feature type="signal peptide" evidence="1">
    <location>
        <begin position="1"/>
        <end position="34"/>
    </location>
</feature>
<reference evidence="2 3" key="1">
    <citation type="submission" date="2019-06" db="EMBL/GenBank/DDBJ databases">
        <authorList>
            <person name="Livingstone P."/>
            <person name="Whitworth D."/>
        </authorList>
    </citation>
    <scope>NUCLEOTIDE SEQUENCE [LARGE SCALE GENOMIC DNA]</scope>
    <source>
        <strain evidence="2 3">AM401</strain>
    </source>
</reference>
<protein>
    <submittedName>
        <fullName evidence="2">ABC transporter substrate-binding protein</fullName>
    </submittedName>
</protein>
<sequence>MSSLATSSRRPARRPALLGLLTLVVAFLSAPASAQTQTNTQSTQRAINFLSADVSNWVTANGCAACHRVGATTFGIAAARANGYDMNVVASNGRTNQFNLEFLGQRIKNEQLANGSWIHEGVNFRNEKTSYATFGLAGYDQNVSTQYSASLVAAANWALATQEASGRWASDHASFPVDHGSLPTTARIMTGIAQAKQRVDPARAAAYQAALDRSAAYIRANLDNGDTSATGNGMPYTFQVAWAVVGLKAAGPGPANANVTAINTLANRLLTRVSPGNPGWGDLPNAAANDVATGSAIYALCLAGREPATDPRVRSSIEWLKTRQSADGSWRTGSATFDIPTTFASLGLSCYGDFSVHVTVVGAARKELVIGSQQAQQVTFTFNVKNHGYQADTYTLSTTGGLPGWTSFPTPVSLFLAAGDESTVTVTVTAPAGLIPALTSEFTLVAASGGAPGVSGSARVNAYTPPLPPVTGLPTVTTIQAPAVNAHITIGTGNVLSARVRDSNNLPVVGPNRGVVTFYVAGVPVGGDADVDGDGLFTFNWVPPTDTWTVTGSQDFRAVYSGVELAPPLANLLGSTDARTVIIDAFPHDTPSVTIGNPPAFTQETTLDIWGYATPRAPGAVITYAAFIINGATTIPLTPGNGGLIYTTITLTEGPNIIQLTARDSFGGVTTKQVNLTVDRVPPVLTILAPTNGAALSGLNVTVTSSVQDQTPVRVETQWVATSLLEFGNGTVEHTVPMNYGDQVILVRATDSAFNVTEKLVFIWVDPGSPVVSTNPADNQLYGPLANNALTYTINVQSLSATTVRINGGAPIAVGRGGGAVQTTLTLSPGVNNLSIVTLSETGVSSTLTRRVNYDVQAPTATLLAPTTGSTVSGTITLRARVTDNFGPVSNIGFSRDMSGIRQGTLQPDGNWTALLDTTELLDGAHTIDVWMSDGVGNSTVQRFNFFVDN</sequence>
<organism evidence="2 3">
    <name type="scientific">Myxococcus llanfairpwllgwyngyllgogerychwyrndrobwllllantysiliogogogochensis</name>
    <dbReference type="NCBI Taxonomy" id="2590453"/>
    <lineage>
        <taxon>Bacteria</taxon>
        <taxon>Pseudomonadati</taxon>
        <taxon>Myxococcota</taxon>
        <taxon>Myxococcia</taxon>
        <taxon>Myxococcales</taxon>
        <taxon>Cystobacterineae</taxon>
        <taxon>Myxococcaceae</taxon>
        <taxon>Myxococcus</taxon>
    </lineage>
</organism>
<evidence type="ECO:0000313" key="2">
    <source>
        <dbReference type="EMBL" id="TQF15850.1"/>
    </source>
</evidence>
<dbReference type="RefSeq" id="WP_141642472.1">
    <property type="nucleotide sequence ID" value="NZ_VIFM01000034.1"/>
</dbReference>
<dbReference type="Pfam" id="PF17957">
    <property type="entry name" value="Big_7"/>
    <property type="match status" value="1"/>
</dbReference>
<evidence type="ECO:0000256" key="1">
    <source>
        <dbReference type="SAM" id="SignalP"/>
    </source>
</evidence>
<feature type="chain" id="PRO_5022037546" evidence="1">
    <location>
        <begin position="35"/>
        <end position="950"/>
    </location>
</feature>
<dbReference type="Gene3D" id="1.50.10.20">
    <property type="match status" value="1"/>
</dbReference>
<evidence type="ECO:0000313" key="3">
    <source>
        <dbReference type="Proteomes" id="UP000315369"/>
    </source>
</evidence>
<dbReference type="InterPro" id="IPR008930">
    <property type="entry name" value="Terpenoid_cyclase/PrenylTrfase"/>
</dbReference>
<keyword evidence="3" id="KW-1185">Reference proteome</keyword>
<dbReference type="AlphaFoldDB" id="A0A540X3P1"/>